<proteinExistence type="predicted"/>
<feature type="region of interest" description="Disordered" evidence="1">
    <location>
        <begin position="1"/>
        <end position="43"/>
    </location>
</feature>
<dbReference type="InParanoid" id="A0A1X7SHN0"/>
<organism evidence="2">
    <name type="scientific">Amphimedon queenslandica</name>
    <name type="common">Sponge</name>
    <dbReference type="NCBI Taxonomy" id="400682"/>
    <lineage>
        <taxon>Eukaryota</taxon>
        <taxon>Metazoa</taxon>
        <taxon>Porifera</taxon>
        <taxon>Demospongiae</taxon>
        <taxon>Heteroscleromorpha</taxon>
        <taxon>Haplosclerida</taxon>
        <taxon>Niphatidae</taxon>
        <taxon>Amphimedon</taxon>
    </lineage>
</organism>
<name>A0A1X7SHN0_AMPQE</name>
<reference evidence="2" key="1">
    <citation type="submission" date="2017-05" db="UniProtKB">
        <authorList>
            <consortium name="EnsemblMetazoa"/>
        </authorList>
    </citation>
    <scope>IDENTIFICATION</scope>
</reference>
<dbReference type="AlphaFoldDB" id="A0A1X7SHN0"/>
<protein>
    <submittedName>
        <fullName evidence="2">Uncharacterized protein</fullName>
    </submittedName>
</protein>
<sequence>STTTSSSSNVVHEPTALSTGGAIAPSSSGSDETIPVPTKKRREGGFDIKTAKQKIKQVMNENHSDFADILESSLKEIANKLFEAKIITRQVQKSPTYDAIASSFLAIMNLLDSKSDLEKHCVKYLEALSSVGGPIEFAANFLREKLTTALEGALQFELSVK</sequence>
<accession>A0A1X7SHN0</accession>
<dbReference type="EnsemblMetazoa" id="Aqu2.1.01563_001">
    <property type="protein sequence ID" value="Aqu2.1.01563_001"/>
    <property type="gene ID" value="Aqu2.1.01563"/>
</dbReference>
<evidence type="ECO:0000256" key="1">
    <source>
        <dbReference type="SAM" id="MobiDB-lite"/>
    </source>
</evidence>
<evidence type="ECO:0000313" key="2">
    <source>
        <dbReference type="EnsemblMetazoa" id="Aqu2.1.01563_001"/>
    </source>
</evidence>